<evidence type="ECO:0000256" key="8">
    <source>
        <dbReference type="SAM" id="MobiDB-lite"/>
    </source>
</evidence>
<feature type="domain" description="Nuclear condensin complex subunit 3 C-terminal" evidence="9">
    <location>
        <begin position="611"/>
        <end position="888"/>
    </location>
</feature>
<comment type="similarity">
    <text evidence="2">Belongs to the CND3 (condensin subunit 3) family.</text>
</comment>
<keyword evidence="3" id="KW-0158">Chromosome</keyword>
<comment type="caution">
    <text evidence="10">The sequence shown here is derived from an EMBL/GenBank/DDBJ whole genome shotgun (WGS) entry which is preliminary data.</text>
</comment>
<dbReference type="GO" id="GO:0000793">
    <property type="term" value="C:condensed chromosome"/>
    <property type="evidence" value="ECO:0007669"/>
    <property type="project" value="TreeGrafter"/>
</dbReference>
<keyword evidence="11" id="KW-1185">Reference proteome</keyword>
<feature type="compositionally biased region" description="Low complexity" evidence="8">
    <location>
        <begin position="285"/>
        <end position="296"/>
    </location>
</feature>
<feature type="compositionally biased region" description="Low complexity" evidence="8">
    <location>
        <begin position="1199"/>
        <end position="1211"/>
    </location>
</feature>
<dbReference type="InterPro" id="IPR016024">
    <property type="entry name" value="ARM-type_fold"/>
</dbReference>
<dbReference type="Pfam" id="PF12719">
    <property type="entry name" value="Cnd3"/>
    <property type="match status" value="1"/>
</dbReference>
<dbReference type="PANTHER" id="PTHR14418">
    <property type="entry name" value="CONDENSIN COMPLEX SUBUNIT 3-RELATED"/>
    <property type="match status" value="1"/>
</dbReference>
<dbReference type="EMBL" id="RWJN01000150">
    <property type="protein sequence ID" value="TCD66080.1"/>
    <property type="molecule type" value="Genomic_DNA"/>
</dbReference>
<keyword evidence="5" id="KW-0498">Mitosis</keyword>
<dbReference type="Gene3D" id="1.25.10.10">
    <property type="entry name" value="Leucine-rich Repeat Variant"/>
    <property type="match status" value="1"/>
</dbReference>
<evidence type="ECO:0000256" key="5">
    <source>
        <dbReference type="ARBA" id="ARBA00022776"/>
    </source>
</evidence>
<organism evidence="10 11">
    <name type="scientific">Steccherinum ochraceum</name>
    <dbReference type="NCBI Taxonomy" id="92696"/>
    <lineage>
        <taxon>Eukaryota</taxon>
        <taxon>Fungi</taxon>
        <taxon>Dikarya</taxon>
        <taxon>Basidiomycota</taxon>
        <taxon>Agaricomycotina</taxon>
        <taxon>Agaricomycetes</taxon>
        <taxon>Polyporales</taxon>
        <taxon>Steccherinaceae</taxon>
        <taxon>Steccherinum</taxon>
    </lineage>
</organism>
<evidence type="ECO:0000256" key="3">
    <source>
        <dbReference type="ARBA" id="ARBA00022454"/>
    </source>
</evidence>
<feature type="compositionally biased region" description="Basic residues" evidence="8">
    <location>
        <begin position="1071"/>
        <end position="1083"/>
    </location>
</feature>
<dbReference type="InterPro" id="IPR025977">
    <property type="entry name" value="Cnd3_C"/>
</dbReference>
<keyword evidence="6" id="KW-0226">DNA condensation</keyword>
<feature type="region of interest" description="Disordered" evidence="8">
    <location>
        <begin position="963"/>
        <end position="1219"/>
    </location>
</feature>
<comment type="subcellular location">
    <subcellularLocation>
        <location evidence="1">Chromosome</location>
    </subcellularLocation>
</comment>
<evidence type="ECO:0000256" key="1">
    <source>
        <dbReference type="ARBA" id="ARBA00004286"/>
    </source>
</evidence>
<feature type="region of interest" description="Disordered" evidence="8">
    <location>
        <begin position="109"/>
        <end position="130"/>
    </location>
</feature>
<keyword evidence="4" id="KW-0132">Cell division</keyword>
<feature type="region of interest" description="Disordered" evidence="8">
    <location>
        <begin position="575"/>
        <end position="601"/>
    </location>
</feature>
<dbReference type="PANTHER" id="PTHR14418:SF5">
    <property type="entry name" value="CONDENSIN COMPLEX SUBUNIT 3"/>
    <property type="match status" value="1"/>
</dbReference>
<dbReference type="InterPro" id="IPR027165">
    <property type="entry name" value="CND3"/>
</dbReference>
<feature type="compositionally biased region" description="Acidic residues" evidence="8">
    <location>
        <begin position="1163"/>
        <end position="1176"/>
    </location>
</feature>
<dbReference type="GO" id="GO:0007076">
    <property type="term" value="P:mitotic chromosome condensation"/>
    <property type="evidence" value="ECO:0007669"/>
    <property type="project" value="InterPro"/>
</dbReference>
<evidence type="ECO:0000256" key="7">
    <source>
        <dbReference type="ARBA" id="ARBA00023306"/>
    </source>
</evidence>
<protein>
    <recommendedName>
        <fullName evidence="9">Nuclear condensin complex subunit 3 C-terminal domain-containing protein</fullName>
    </recommendedName>
</protein>
<proteinExistence type="inferred from homology"/>
<feature type="compositionally biased region" description="Low complexity" evidence="8">
    <location>
        <begin position="971"/>
        <end position="982"/>
    </location>
</feature>
<accession>A0A4R0RD87</accession>
<dbReference type="STRING" id="92696.A0A4R0RD87"/>
<reference evidence="10 11" key="1">
    <citation type="submission" date="2018-11" db="EMBL/GenBank/DDBJ databases">
        <title>Genome assembly of Steccherinum ochraceum LE-BIN_3174, the white-rot fungus of the Steccherinaceae family (The Residual Polyporoid clade, Polyporales, Basidiomycota).</title>
        <authorList>
            <person name="Fedorova T.V."/>
            <person name="Glazunova O.A."/>
            <person name="Landesman E.O."/>
            <person name="Moiseenko K.V."/>
            <person name="Psurtseva N.V."/>
            <person name="Savinova O.S."/>
            <person name="Shakhova N.V."/>
            <person name="Tyazhelova T.V."/>
            <person name="Vasina D.V."/>
        </authorList>
    </citation>
    <scope>NUCLEOTIDE SEQUENCE [LARGE SCALE GENOMIC DNA]</scope>
    <source>
        <strain evidence="10 11">LE-BIN_3174</strain>
    </source>
</reference>
<sequence length="1219" mass="134860">MPPKKRSAADILTSLPETIPAIFDQAQVSTANHRKNCVALYKIHAQAALVTEKMMTGDGEATKLTGERAFSDVFVDMLNRVLVVKKGPPAAERVVKFIGTYVKYMSEKATEQGESETLSTAPREEDEDTPASRFLARLLSHLLKGFTAKDKTVRHRSVSLVAELISHLGELDEDVYSRLRTSLMERARDKEPTIRACAITALSKLLSGEDPEDLEDDEPSILDTLLDSICYDPASEVRRIALLNTPLLPDTLPTLLTRTRDVDIAVRALLYAHVLLPMNPDASASTSRASRNAMANPNRLSSPKQLTIEQRERVVKDGLGDREGKVRAGAGKMLAGWFDWAAESLGDGEGKTLLALIAFLKLFDVVGDGGDLMAVDALKSLFVTRPEVLDAIVFEDTYWRELTPESALLARAFIEFDPGQTQENRLEAAALPVVTAFAFYVQEACNAIFDTMEALEEAKLVDEAEDEVLEKLDAELADRVFVLGEVLKIAAKLDYTDEIGRRKVFQVVRDMLAHELFPETLMEVCLDVLKETTPSEREIIRIVVEIINELRDAAVDELNDGQSIVSRRVDDSLGTDNSLGSGSTSRMSARRKPVHEMTPEERAQADAVDARCLALCIATLKRVNGSFDENSTLEGILTDLIVPAVKRRELHLRERGLVALGLCCLIAKNMAMSSFQLFLNQVQSAPEELKLKVLQVIFDILMVYEEELLRRNKDIADRIITFLLQTLEVEESNAVQALLCIGISKLMINGLVTDDRVLTSLVLAYVSPVTSDNQELRQCLAYFLPVYCYSLPSNQSRMRAIFLTAFDLVSKVFEELEGDQEMITPLQFGNLFVDWTDPRKVAPSDVTGSTTEDVHVDLAVDILKALHDKDRADSDIKVFSQLLAKLYIPDTPDSVGLLCLGTLLEHLQEDVEDAATAKVLGKFKTKFKKQFGKEVENLMGDVGRYAAEERYREVCEVVGIDVPEVEEQDGEAAAAEPAADLGEQGEADEQQPEDDEQEEEEEAPRRHKAKAKQQVSDPQEEEEEEAAEDDDASAKSRSAPASRSPTPPPHRKKKAPHPMPVSDASTPPTTPHKKRQPSKRTRSPLRSPTMVSPEHKRVNNMKSPRKSRLKKSVDPGDPFVDSTNEQNGKAKGNSRRAPEPEPEPELSSEEEEEEVVNENSPPSDDEAEASEEEEPDPPPKRRAAPAPKKPATKAKSNGRAAPVRRSAAPAPQFDSDSEP</sequence>
<dbReference type="GO" id="GO:0051301">
    <property type="term" value="P:cell division"/>
    <property type="evidence" value="ECO:0007669"/>
    <property type="project" value="UniProtKB-KW"/>
</dbReference>
<evidence type="ECO:0000313" key="11">
    <source>
        <dbReference type="Proteomes" id="UP000292702"/>
    </source>
</evidence>
<feature type="compositionally biased region" description="Low complexity" evidence="8">
    <location>
        <begin position="1035"/>
        <end position="1044"/>
    </location>
</feature>
<evidence type="ECO:0000256" key="6">
    <source>
        <dbReference type="ARBA" id="ARBA00023067"/>
    </source>
</evidence>
<dbReference type="OrthoDB" id="27187at2759"/>
<feature type="compositionally biased region" description="Acidic residues" evidence="8">
    <location>
        <begin position="983"/>
        <end position="1002"/>
    </location>
</feature>
<gene>
    <name evidence="10" type="ORF">EIP91_001838</name>
</gene>
<evidence type="ECO:0000256" key="2">
    <source>
        <dbReference type="ARBA" id="ARBA00006533"/>
    </source>
</evidence>
<feature type="compositionally biased region" description="Acidic residues" evidence="8">
    <location>
        <begin position="1018"/>
        <end position="1031"/>
    </location>
</feature>
<evidence type="ECO:0000259" key="9">
    <source>
        <dbReference type="Pfam" id="PF12719"/>
    </source>
</evidence>
<dbReference type="SUPFAM" id="SSF48371">
    <property type="entry name" value="ARM repeat"/>
    <property type="match status" value="1"/>
</dbReference>
<dbReference type="InterPro" id="IPR011989">
    <property type="entry name" value="ARM-like"/>
</dbReference>
<feature type="compositionally biased region" description="Polar residues" evidence="8">
    <location>
        <begin position="575"/>
        <end position="587"/>
    </location>
</feature>
<name>A0A4R0RD87_9APHY</name>
<dbReference type="GO" id="GO:0000796">
    <property type="term" value="C:condensin complex"/>
    <property type="evidence" value="ECO:0007669"/>
    <property type="project" value="InterPro"/>
</dbReference>
<dbReference type="Proteomes" id="UP000292702">
    <property type="component" value="Unassembled WGS sequence"/>
</dbReference>
<feature type="compositionally biased region" description="Acidic residues" evidence="8">
    <location>
        <begin position="1140"/>
        <end position="1156"/>
    </location>
</feature>
<dbReference type="AlphaFoldDB" id="A0A4R0RD87"/>
<keyword evidence="7" id="KW-0131">Cell cycle</keyword>
<evidence type="ECO:0000256" key="4">
    <source>
        <dbReference type="ARBA" id="ARBA00022618"/>
    </source>
</evidence>
<feature type="region of interest" description="Disordered" evidence="8">
    <location>
        <begin position="285"/>
        <end position="306"/>
    </location>
</feature>
<evidence type="ECO:0000313" key="10">
    <source>
        <dbReference type="EMBL" id="TCD66080.1"/>
    </source>
</evidence>